<gene>
    <name evidence="4" type="ORF">ACA1_222540</name>
</gene>
<feature type="compositionally biased region" description="Basic and acidic residues" evidence="2">
    <location>
        <begin position="272"/>
        <end position="283"/>
    </location>
</feature>
<feature type="domain" description="SWIM-type" evidence="3">
    <location>
        <begin position="22"/>
        <end position="64"/>
    </location>
</feature>
<dbReference type="GeneID" id="14916665"/>
<dbReference type="AlphaFoldDB" id="L8GTR7"/>
<feature type="region of interest" description="Disordered" evidence="2">
    <location>
        <begin position="261"/>
        <end position="308"/>
    </location>
</feature>
<evidence type="ECO:0000256" key="1">
    <source>
        <dbReference type="PROSITE-ProRule" id="PRU00325"/>
    </source>
</evidence>
<evidence type="ECO:0000256" key="2">
    <source>
        <dbReference type="SAM" id="MobiDB-lite"/>
    </source>
</evidence>
<dbReference type="EMBL" id="KB008010">
    <property type="protein sequence ID" value="ELR15998.1"/>
    <property type="molecule type" value="Genomic_DNA"/>
</dbReference>
<dbReference type="InterPro" id="IPR007527">
    <property type="entry name" value="Znf_SWIM"/>
</dbReference>
<protein>
    <recommendedName>
        <fullName evidence="3">SWIM-type domain-containing protein</fullName>
    </recommendedName>
</protein>
<keyword evidence="1" id="KW-0863">Zinc-finger</keyword>
<evidence type="ECO:0000313" key="4">
    <source>
        <dbReference type="EMBL" id="ELR15998.1"/>
    </source>
</evidence>
<dbReference type="VEuPathDB" id="AmoebaDB:ACA1_222540"/>
<keyword evidence="5" id="KW-1185">Reference proteome</keyword>
<keyword evidence="1" id="KW-0862">Zinc</keyword>
<sequence>MRRELPDRRIEFRVLGQHEDSYRVIFDFGPNYKRAECLCARQTSASRHQRGWCKHIIACLATVVCDSVTAPEWVRRMPGANEVIALVSFDFIARCNNYARSEESATQVSAQQQQQQQPAETAVEELIPSSCAAVVGEAASPEGKTSAGPLELFPIMKLYSPRIGPSPQCVWNIVKACVKKGAVAILDEGTQRCGLTESGCAAALEAVDSDRQRRSREAVPLPVVPASLLSPARQEASPAAQELSYPASLFAVSGTGGAAQPALSAVDSMETTTEKPDSDHMETRPFVSTCTTPSAGNGAFTSTSASSS</sequence>
<keyword evidence="1" id="KW-0479">Metal-binding</keyword>
<evidence type="ECO:0000313" key="5">
    <source>
        <dbReference type="Proteomes" id="UP000011083"/>
    </source>
</evidence>
<accession>L8GTR7</accession>
<dbReference type="GO" id="GO:0008270">
    <property type="term" value="F:zinc ion binding"/>
    <property type="evidence" value="ECO:0007669"/>
    <property type="project" value="UniProtKB-KW"/>
</dbReference>
<evidence type="ECO:0000259" key="3">
    <source>
        <dbReference type="PROSITE" id="PS50966"/>
    </source>
</evidence>
<dbReference type="PROSITE" id="PS50966">
    <property type="entry name" value="ZF_SWIM"/>
    <property type="match status" value="1"/>
</dbReference>
<name>L8GTR7_ACACF</name>
<dbReference type="Proteomes" id="UP000011083">
    <property type="component" value="Unassembled WGS sequence"/>
</dbReference>
<dbReference type="KEGG" id="acan:ACA1_222540"/>
<proteinExistence type="predicted"/>
<dbReference type="RefSeq" id="XP_004338011.1">
    <property type="nucleotide sequence ID" value="XM_004337963.1"/>
</dbReference>
<feature type="compositionally biased region" description="Polar residues" evidence="2">
    <location>
        <begin position="286"/>
        <end position="308"/>
    </location>
</feature>
<organism evidence="4 5">
    <name type="scientific">Acanthamoeba castellanii (strain ATCC 30010 / Neff)</name>
    <dbReference type="NCBI Taxonomy" id="1257118"/>
    <lineage>
        <taxon>Eukaryota</taxon>
        <taxon>Amoebozoa</taxon>
        <taxon>Discosea</taxon>
        <taxon>Longamoebia</taxon>
        <taxon>Centramoebida</taxon>
        <taxon>Acanthamoebidae</taxon>
        <taxon>Acanthamoeba</taxon>
    </lineage>
</organism>
<reference evidence="4 5" key="1">
    <citation type="journal article" date="2013" name="Genome Biol.">
        <title>Genome of Acanthamoeba castellanii highlights extensive lateral gene transfer and early evolution of tyrosine kinase signaling.</title>
        <authorList>
            <person name="Clarke M."/>
            <person name="Lohan A.J."/>
            <person name="Liu B."/>
            <person name="Lagkouvardos I."/>
            <person name="Roy S."/>
            <person name="Zafar N."/>
            <person name="Bertelli C."/>
            <person name="Schilde C."/>
            <person name="Kianianmomeni A."/>
            <person name="Burglin T.R."/>
            <person name="Frech C."/>
            <person name="Turcotte B."/>
            <person name="Kopec K.O."/>
            <person name="Synnott J.M."/>
            <person name="Choo C."/>
            <person name="Paponov I."/>
            <person name="Finkler A."/>
            <person name="Soon Heng Tan C."/>
            <person name="Hutchins A.P."/>
            <person name="Weinmeier T."/>
            <person name="Rattei T."/>
            <person name="Chu J.S."/>
            <person name="Gimenez G."/>
            <person name="Irimia M."/>
            <person name="Rigden D.J."/>
            <person name="Fitzpatrick D.A."/>
            <person name="Lorenzo-Morales J."/>
            <person name="Bateman A."/>
            <person name="Chiu C.H."/>
            <person name="Tang P."/>
            <person name="Hegemann P."/>
            <person name="Fromm H."/>
            <person name="Raoult D."/>
            <person name="Greub G."/>
            <person name="Miranda-Saavedra D."/>
            <person name="Chen N."/>
            <person name="Nash P."/>
            <person name="Ginger M.L."/>
            <person name="Horn M."/>
            <person name="Schaap P."/>
            <person name="Caler L."/>
            <person name="Loftus B."/>
        </authorList>
    </citation>
    <scope>NUCLEOTIDE SEQUENCE [LARGE SCALE GENOMIC DNA]</scope>
    <source>
        <strain evidence="4 5">Neff</strain>
    </source>
</reference>
<feature type="non-terminal residue" evidence="4">
    <location>
        <position position="308"/>
    </location>
</feature>